<dbReference type="GO" id="GO:0032153">
    <property type="term" value="C:cell division site"/>
    <property type="evidence" value="ECO:0007669"/>
    <property type="project" value="TreeGrafter"/>
</dbReference>
<comment type="similarity">
    <text evidence="11">Belongs to the SEDS family. FtsW subfamily.</text>
</comment>
<evidence type="ECO:0000256" key="8">
    <source>
        <dbReference type="ARBA" id="ARBA00023136"/>
    </source>
</evidence>
<evidence type="ECO:0000256" key="1">
    <source>
        <dbReference type="ARBA" id="ARBA00004141"/>
    </source>
</evidence>
<feature type="transmembrane region" description="Helical" evidence="17">
    <location>
        <begin position="59"/>
        <end position="80"/>
    </location>
</feature>
<evidence type="ECO:0000256" key="5">
    <source>
        <dbReference type="ARBA" id="ARBA00022960"/>
    </source>
</evidence>
<accession>A0A1Y2T3K8</accession>
<keyword evidence="3" id="KW-0808">Transferase</keyword>
<evidence type="ECO:0000256" key="10">
    <source>
        <dbReference type="ARBA" id="ARBA00033270"/>
    </source>
</evidence>
<evidence type="ECO:0000256" key="15">
    <source>
        <dbReference type="ARBA" id="ARBA00049902"/>
    </source>
</evidence>
<dbReference type="GO" id="GO:0015648">
    <property type="term" value="F:lipid-linked peptidoglycan transporter activity"/>
    <property type="evidence" value="ECO:0007669"/>
    <property type="project" value="TreeGrafter"/>
</dbReference>
<evidence type="ECO:0000256" key="13">
    <source>
        <dbReference type="ARBA" id="ARBA00041418"/>
    </source>
</evidence>
<evidence type="ECO:0000256" key="2">
    <source>
        <dbReference type="ARBA" id="ARBA00022676"/>
    </source>
</evidence>
<evidence type="ECO:0000256" key="16">
    <source>
        <dbReference type="ARBA" id="ARBA00049966"/>
    </source>
</evidence>
<organism evidence="18 19">
    <name type="scientific">Symbiobacterium thermophilum</name>
    <dbReference type="NCBI Taxonomy" id="2734"/>
    <lineage>
        <taxon>Bacteria</taxon>
        <taxon>Bacillati</taxon>
        <taxon>Bacillota</taxon>
        <taxon>Clostridia</taxon>
        <taxon>Eubacteriales</taxon>
        <taxon>Symbiobacteriaceae</taxon>
        <taxon>Symbiobacterium</taxon>
    </lineage>
</organism>
<keyword evidence="6" id="KW-0573">Peptidoglycan synthesis</keyword>
<comment type="subcellular location">
    <subcellularLocation>
        <location evidence="1">Membrane</location>
        <topology evidence="1">Multi-pass membrane protein</topology>
    </subcellularLocation>
</comment>
<dbReference type="AlphaFoldDB" id="A0A1Y2T3K8"/>
<evidence type="ECO:0000256" key="12">
    <source>
        <dbReference type="ARBA" id="ARBA00041185"/>
    </source>
</evidence>
<dbReference type="Proteomes" id="UP000194267">
    <property type="component" value="Unassembled WGS sequence"/>
</dbReference>
<dbReference type="Pfam" id="PF01098">
    <property type="entry name" value="FTSW_RODA_SPOVE"/>
    <property type="match status" value="1"/>
</dbReference>
<evidence type="ECO:0000256" key="14">
    <source>
        <dbReference type="ARBA" id="ARBA00044770"/>
    </source>
</evidence>
<dbReference type="GO" id="GO:0051301">
    <property type="term" value="P:cell division"/>
    <property type="evidence" value="ECO:0007669"/>
    <property type="project" value="InterPro"/>
</dbReference>
<evidence type="ECO:0000313" key="18">
    <source>
        <dbReference type="EMBL" id="OTA40376.1"/>
    </source>
</evidence>
<dbReference type="EC" id="2.4.99.28" evidence="14"/>
<name>A0A1Y2T3K8_SYMTR</name>
<evidence type="ECO:0000313" key="19">
    <source>
        <dbReference type="Proteomes" id="UP000194267"/>
    </source>
</evidence>
<comment type="function">
    <text evidence="16">Peptidoglycan polymerase that is essential for cell division.</text>
</comment>
<keyword evidence="7 17" id="KW-1133">Transmembrane helix</keyword>
<comment type="caution">
    <text evidence="18">The sequence shown here is derived from an EMBL/GenBank/DDBJ whole genome shotgun (WGS) entry which is preliminary data.</text>
</comment>
<protein>
    <recommendedName>
        <fullName evidence="12">Probable peptidoglycan glycosyltransferase FtsW</fullName>
        <ecNumber evidence="14">2.4.99.28</ecNumber>
    </recommendedName>
    <alternativeName>
        <fullName evidence="13">Cell division protein FtsW</fullName>
    </alternativeName>
    <alternativeName>
        <fullName evidence="10">Cell wall polymerase</fullName>
    </alternativeName>
    <alternativeName>
        <fullName evidence="9">Peptidoglycan polymerase</fullName>
    </alternativeName>
</protein>
<feature type="transmembrane region" description="Helical" evidence="17">
    <location>
        <begin position="26"/>
        <end position="47"/>
    </location>
</feature>
<keyword evidence="5" id="KW-0133">Cell shape</keyword>
<evidence type="ECO:0000256" key="9">
    <source>
        <dbReference type="ARBA" id="ARBA00032370"/>
    </source>
</evidence>
<comment type="catalytic activity">
    <reaction evidence="15">
        <text>[GlcNAc-(1-&gt;4)-Mur2Ac(oyl-L-Ala-gamma-D-Glu-L-Lys-D-Ala-D-Ala)](n)-di-trans,octa-cis-undecaprenyl diphosphate + beta-D-GlcNAc-(1-&gt;4)-Mur2Ac(oyl-L-Ala-gamma-D-Glu-L-Lys-D-Ala-D-Ala)-di-trans,octa-cis-undecaprenyl diphosphate = [GlcNAc-(1-&gt;4)-Mur2Ac(oyl-L-Ala-gamma-D-Glu-L-Lys-D-Ala-D-Ala)](n+1)-di-trans,octa-cis-undecaprenyl diphosphate + di-trans,octa-cis-undecaprenyl diphosphate + H(+)</text>
        <dbReference type="Rhea" id="RHEA:23708"/>
        <dbReference type="Rhea" id="RHEA-COMP:9602"/>
        <dbReference type="Rhea" id="RHEA-COMP:9603"/>
        <dbReference type="ChEBI" id="CHEBI:15378"/>
        <dbReference type="ChEBI" id="CHEBI:58405"/>
        <dbReference type="ChEBI" id="CHEBI:60033"/>
        <dbReference type="ChEBI" id="CHEBI:78435"/>
        <dbReference type="EC" id="2.4.99.28"/>
    </reaction>
</comment>
<dbReference type="GO" id="GO:0008955">
    <property type="term" value="F:peptidoglycan glycosyltransferase activity"/>
    <property type="evidence" value="ECO:0007669"/>
    <property type="project" value="UniProtKB-EC"/>
</dbReference>
<evidence type="ECO:0000256" key="6">
    <source>
        <dbReference type="ARBA" id="ARBA00022984"/>
    </source>
</evidence>
<evidence type="ECO:0000256" key="11">
    <source>
        <dbReference type="ARBA" id="ARBA00038053"/>
    </source>
</evidence>
<keyword evidence="8 17" id="KW-0472">Membrane</keyword>
<reference evidence="19" key="1">
    <citation type="submission" date="2016-04" db="EMBL/GenBank/DDBJ databases">
        <authorList>
            <person name="Antunes L.P."/>
            <person name="Martins L.F."/>
            <person name="Pereira R.V."/>
            <person name="Thomas A.M."/>
            <person name="Barbosa D."/>
            <person name="Nascimento L."/>
            <person name="Silva G.M."/>
            <person name="Condomitti G.W."/>
            <person name="Digiampietri L.A."/>
            <person name="Lombardi K.C."/>
            <person name="Ramos P.L."/>
            <person name="Quaggio R.B."/>
            <person name="Oliveira J.C."/>
            <person name="Pascon R.C."/>
            <person name="Cruz J.B."/>
            <person name="Silva A.M."/>
            <person name="Setubal J.C."/>
        </authorList>
    </citation>
    <scope>NUCLEOTIDE SEQUENCE [LARGE SCALE GENOMIC DNA]</scope>
</reference>
<evidence type="ECO:0000256" key="7">
    <source>
        <dbReference type="ARBA" id="ARBA00022989"/>
    </source>
</evidence>
<evidence type="ECO:0000256" key="4">
    <source>
        <dbReference type="ARBA" id="ARBA00022692"/>
    </source>
</evidence>
<dbReference type="GO" id="GO:0005886">
    <property type="term" value="C:plasma membrane"/>
    <property type="evidence" value="ECO:0007669"/>
    <property type="project" value="TreeGrafter"/>
</dbReference>
<dbReference type="EMBL" id="LWLV01001920">
    <property type="protein sequence ID" value="OTA40376.1"/>
    <property type="molecule type" value="Genomic_DNA"/>
</dbReference>
<sequence>MLLLFFAFAWRGYRIAIQAPDRFSSLMAAGVTSLITLQAALNIAVVTASIPSTGIPLPFLSYGGTSLVITLSGVGILLGISRFCRN</sequence>
<dbReference type="PANTHER" id="PTHR30474">
    <property type="entry name" value="CELL CYCLE PROTEIN"/>
    <property type="match status" value="1"/>
</dbReference>
<proteinExistence type="inferred from homology"/>
<evidence type="ECO:0000256" key="17">
    <source>
        <dbReference type="SAM" id="Phobius"/>
    </source>
</evidence>
<dbReference type="InterPro" id="IPR001182">
    <property type="entry name" value="FtsW/RodA"/>
</dbReference>
<keyword evidence="2" id="KW-0328">Glycosyltransferase</keyword>
<evidence type="ECO:0000256" key="3">
    <source>
        <dbReference type="ARBA" id="ARBA00022679"/>
    </source>
</evidence>
<dbReference type="PANTHER" id="PTHR30474:SF2">
    <property type="entry name" value="PEPTIDOGLYCAN GLYCOSYLTRANSFERASE FTSW-RELATED"/>
    <property type="match status" value="1"/>
</dbReference>
<keyword evidence="4 17" id="KW-0812">Transmembrane</keyword>
<gene>
    <name evidence="18" type="ORF">A6D92_18555</name>
</gene>
<dbReference type="GO" id="GO:0009252">
    <property type="term" value="P:peptidoglycan biosynthetic process"/>
    <property type="evidence" value="ECO:0007669"/>
    <property type="project" value="UniProtKB-KW"/>
</dbReference>
<dbReference type="GO" id="GO:0008360">
    <property type="term" value="P:regulation of cell shape"/>
    <property type="evidence" value="ECO:0007669"/>
    <property type="project" value="UniProtKB-KW"/>
</dbReference>